<feature type="transmembrane region" description="Helical" evidence="1">
    <location>
        <begin position="150"/>
        <end position="172"/>
    </location>
</feature>
<reference evidence="3" key="2">
    <citation type="journal article" date="2014" name="ISME J.">
        <title>Microbial stratification in low pH oxic and suboxic macroscopic growths along an acid mine drainage.</title>
        <authorList>
            <person name="Mendez-Garcia C."/>
            <person name="Mesa V."/>
            <person name="Sprenger R.R."/>
            <person name="Richter M."/>
            <person name="Diez M.S."/>
            <person name="Solano J."/>
            <person name="Bargiela R."/>
            <person name="Golyshina O.V."/>
            <person name="Manteca A."/>
            <person name="Ramos J.L."/>
            <person name="Gallego J.R."/>
            <person name="Llorente I."/>
            <person name="Martins Dos Santos V.A."/>
            <person name="Jensen O.N."/>
            <person name="Pelaez A.I."/>
            <person name="Sanchez J."/>
            <person name="Ferrer M."/>
        </authorList>
    </citation>
    <scope>NUCLEOTIDE SEQUENCE</scope>
</reference>
<organism evidence="3">
    <name type="scientific">mine drainage metagenome</name>
    <dbReference type="NCBI Taxonomy" id="410659"/>
    <lineage>
        <taxon>unclassified sequences</taxon>
        <taxon>metagenomes</taxon>
        <taxon>ecological metagenomes</taxon>
    </lineage>
</organism>
<evidence type="ECO:0000313" key="3">
    <source>
        <dbReference type="EMBL" id="EQD44956.1"/>
    </source>
</evidence>
<keyword evidence="1 3" id="KW-0812">Transmembrane</keyword>
<name>T0ZAG8_9ZZZZ</name>
<feature type="transmembrane region" description="Helical" evidence="1">
    <location>
        <begin position="217"/>
        <end position="240"/>
    </location>
</feature>
<feature type="domain" description="EamA" evidence="2">
    <location>
        <begin position="4"/>
        <end position="134"/>
    </location>
</feature>
<feature type="transmembrane region" description="Helical" evidence="1">
    <location>
        <begin position="178"/>
        <end position="196"/>
    </location>
</feature>
<feature type="transmembrane region" description="Helical" evidence="1">
    <location>
        <begin position="268"/>
        <end position="286"/>
    </location>
</feature>
<accession>T0ZAG8</accession>
<feature type="transmembrane region" description="Helical" evidence="1">
    <location>
        <begin position="59"/>
        <end position="78"/>
    </location>
</feature>
<dbReference type="SUPFAM" id="SSF103481">
    <property type="entry name" value="Multidrug resistance efflux transporter EmrE"/>
    <property type="match status" value="1"/>
</dbReference>
<feature type="transmembrane region" description="Helical" evidence="1">
    <location>
        <begin position="6"/>
        <end position="26"/>
    </location>
</feature>
<dbReference type="AlphaFoldDB" id="T0ZAG8"/>
<protein>
    <submittedName>
        <fullName evidence="3">Membrane protein containing DUF6, transmembrane</fullName>
    </submittedName>
</protein>
<keyword evidence="1" id="KW-0472">Membrane</keyword>
<feature type="transmembrane region" description="Helical" evidence="1">
    <location>
        <begin position="117"/>
        <end position="138"/>
    </location>
</feature>
<evidence type="ECO:0000259" key="2">
    <source>
        <dbReference type="Pfam" id="PF00892"/>
    </source>
</evidence>
<gene>
    <name evidence="3" type="ORF">B2A_09381</name>
</gene>
<feature type="transmembrane region" description="Helical" evidence="1">
    <location>
        <begin position="246"/>
        <end position="263"/>
    </location>
</feature>
<feature type="transmembrane region" description="Helical" evidence="1">
    <location>
        <begin position="33"/>
        <end position="53"/>
    </location>
</feature>
<dbReference type="InterPro" id="IPR000620">
    <property type="entry name" value="EamA_dom"/>
</dbReference>
<dbReference type="InterPro" id="IPR037185">
    <property type="entry name" value="EmrE-like"/>
</dbReference>
<reference evidence="3" key="1">
    <citation type="submission" date="2013-08" db="EMBL/GenBank/DDBJ databases">
        <authorList>
            <person name="Mendez C."/>
            <person name="Richter M."/>
            <person name="Ferrer M."/>
            <person name="Sanchez J."/>
        </authorList>
    </citation>
    <scope>NUCLEOTIDE SEQUENCE</scope>
</reference>
<dbReference type="GO" id="GO:0016020">
    <property type="term" value="C:membrane"/>
    <property type="evidence" value="ECO:0007669"/>
    <property type="project" value="InterPro"/>
</dbReference>
<evidence type="ECO:0000256" key="1">
    <source>
        <dbReference type="SAM" id="Phobius"/>
    </source>
</evidence>
<dbReference type="Pfam" id="PF00892">
    <property type="entry name" value="EamA"/>
    <property type="match status" value="1"/>
</dbReference>
<proteinExistence type="predicted"/>
<keyword evidence="1" id="KW-1133">Transmembrane helix</keyword>
<sequence length="287" mass="31832">MIEWYYLVLVSAVLMGLASVLEKYILKDEHASAYSASFSIVTAIMALVFVPFADFNISAYAVALIFAIGLISTVSYILTARVYKHGNITISSPILSSIPQLFIVVFAFVFLDERLSLIKYMSIGVMIVVAYLLLFRANGKKGAVFDGKKYVYELAIVVLLMATGGVLLKYLLYYVTPYTYIVLVEVFMAIDMVVYMQLRYGGIREISHNMSRYGKPILGIAAITMVYRITYYIAVSTAYVSLTAPLRNTVSVVITVIIGGVLFKEKNILRKLALTAALLAAAYFLIV</sequence>
<feature type="transmembrane region" description="Helical" evidence="1">
    <location>
        <begin position="90"/>
        <end position="111"/>
    </location>
</feature>
<comment type="caution">
    <text evidence="3">The sequence shown here is derived from an EMBL/GenBank/DDBJ whole genome shotgun (WGS) entry which is preliminary data.</text>
</comment>
<dbReference type="EMBL" id="AUZZ01006773">
    <property type="protein sequence ID" value="EQD44956.1"/>
    <property type="molecule type" value="Genomic_DNA"/>
</dbReference>